<reference evidence="3" key="1">
    <citation type="journal article" date="2019" name="Int. J. Syst. Evol. Microbiol.">
        <title>The Global Catalogue of Microorganisms (GCM) 10K type strain sequencing project: providing services to taxonomists for standard genome sequencing and annotation.</title>
        <authorList>
            <consortium name="The Broad Institute Genomics Platform"/>
            <consortium name="The Broad Institute Genome Sequencing Center for Infectious Disease"/>
            <person name="Wu L."/>
            <person name="Ma J."/>
        </authorList>
    </citation>
    <scope>NUCLEOTIDE SEQUENCE [LARGE SCALE GENOMIC DNA]</scope>
    <source>
        <strain evidence="3">JCM 4866</strain>
    </source>
</reference>
<evidence type="ECO:0000313" key="3">
    <source>
        <dbReference type="Proteomes" id="UP000617743"/>
    </source>
</evidence>
<evidence type="ECO:0000256" key="1">
    <source>
        <dbReference type="SAM" id="MobiDB-lite"/>
    </source>
</evidence>
<feature type="region of interest" description="Disordered" evidence="1">
    <location>
        <begin position="1"/>
        <end position="50"/>
    </location>
</feature>
<sequence length="114" mass="12313">MRARTVLRPKIDTSVTKHPASSHTSQIPARDGTRRILPAQPPSDGVLPEVPLRRGNCGKCGPARLACCSMNSADADKPRRLASGNPVILALRRPSAEEAGPRKGVARPEKEYRL</sequence>
<feature type="compositionally biased region" description="Polar residues" evidence="1">
    <location>
        <begin position="13"/>
        <end position="27"/>
    </location>
</feature>
<name>A0ABQ2XW54_9ACTN</name>
<feature type="compositionally biased region" description="Basic and acidic residues" evidence="1">
    <location>
        <begin position="94"/>
        <end position="114"/>
    </location>
</feature>
<organism evidence="2 3">
    <name type="scientific">Streptomyces lomondensis</name>
    <dbReference type="NCBI Taxonomy" id="68229"/>
    <lineage>
        <taxon>Bacteria</taxon>
        <taxon>Bacillati</taxon>
        <taxon>Actinomycetota</taxon>
        <taxon>Actinomycetes</taxon>
        <taxon>Kitasatosporales</taxon>
        <taxon>Streptomycetaceae</taxon>
        <taxon>Streptomyces</taxon>
    </lineage>
</organism>
<comment type="caution">
    <text evidence="2">The sequence shown here is derived from an EMBL/GenBank/DDBJ whole genome shotgun (WGS) entry which is preliminary data.</text>
</comment>
<proteinExistence type="predicted"/>
<evidence type="ECO:0000313" key="2">
    <source>
        <dbReference type="EMBL" id="GGX37074.1"/>
    </source>
</evidence>
<protein>
    <submittedName>
        <fullName evidence="2">Uncharacterized protein</fullName>
    </submittedName>
</protein>
<dbReference type="Proteomes" id="UP000617743">
    <property type="component" value="Unassembled WGS sequence"/>
</dbReference>
<feature type="region of interest" description="Disordered" evidence="1">
    <location>
        <begin position="93"/>
        <end position="114"/>
    </location>
</feature>
<keyword evidence="3" id="KW-1185">Reference proteome</keyword>
<gene>
    <name evidence="2" type="ORF">GCM10010383_78810</name>
</gene>
<accession>A0ABQ2XW54</accession>
<dbReference type="EMBL" id="BMWC01000031">
    <property type="protein sequence ID" value="GGX37074.1"/>
    <property type="molecule type" value="Genomic_DNA"/>
</dbReference>